<protein>
    <recommendedName>
        <fullName evidence="5">Secreted peptide</fullName>
    </recommendedName>
</protein>
<reference evidence="3" key="2">
    <citation type="submission" date="2020-05" db="UniProtKB">
        <authorList>
            <consortium name="EnsemblMetazoa"/>
        </authorList>
    </citation>
    <scope>IDENTIFICATION</scope>
    <source>
        <strain evidence="3">IAEA</strain>
    </source>
</reference>
<dbReference type="Proteomes" id="UP000092460">
    <property type="component" value="Unassembled WGS sequence"/>
</dbReference>
<evidence type="ECO:0000256" key="1">
    <source>
        <dbReference type="SAM" id="Phobius"/>
    </source>
</evidence>
<keyword evidence="1" id="KW-0472">Membrane</keyword>
<evidence type="ECO:0000313" key="4">
    <source>
        <dbReference type="Proteomes" id="UP000092460"/>
    </source>
</evidence>
<evidence type="ECO:0000313" key="3">
    <source>
        <dbReference type="EnsemblMetazoa" id="GPPI008540-PA"/>
    </source>
</evidence>
<name>A0A1B0AU02_9MUSC</name>
<keyword evidence="2" id="KW-0732">Signal</keyword>
<keyword evidence="1" id="KW-1133">Transmembrane helix</keyword>
<evidence type="ECO:0008006" key="5">
    <source>
        <dbReference type="Google" id="ProtNLM"/>
    </source>
</evidence>
<keyword evidence="1" id="KW-0812">Transmembrane</keyword>
<dbReference type="AlphaFoldDB" id="A0A1B0AU02"/>
<dbReference type="EMBL" id="JXJN01003486">
    <property type="status" value="NOT_ANNOTATED_CDS"/>
    <property type="molecule type" value="Genomic_DNA"/>
</dbReference>
<feature type="signal peptide" evidence="2">
    <location>
        <begin position="1"/>
        <end position="20"/>
    </location>
</feature>
<dbReference type="EnsemblMetazoa" id="GPPI008540-RA">
    <property type="protein sequence ID" value="GPPI008540-PA"/>
    <property type="gene ID" value="GPPI008540"/>
</dbReference>
<organism evidence="3 4">
    <name type="scientific">Glossina palpalis gambiensis</name>
    <dbReference type="NCBI Taxonomy" id="67801"/>
    <lineage>
        <taxon>Eukaryota</taxon>
        <taxon>Metazoa</taxon>
        <taxon>Ecdysozoa</taxon>
        <taxon>Arthropoda</taxon>
        <taxon>Hexapoda</taxon>
        <taxon>Insecta</taxon>
        <taxon>Pterygota</taxon>
        <taxon>Neoptera</taxon>
        <taxon>Endopterygota</taxon>
        <taxon>Diptera</taxon>
        <taxon>Brachycera</taxon>
        <taxon>Muscomorpha</taxon>
        <taxon>Hippoboscoidea</taxon>
        <taxon>Glossinidae</taxon>
        <taxon>Glossina</taxon>
    </lineage>
</organism>
<evidence type="ECO:0000256" key="2">
    <source>
        <dbReference type="SAM" id="SignalP"/>
    </source>
</evidence>
<dbReference type="VEuPathDB" id="VectorBase:GPPI008540"/>
<reference evidence="4" key="1">
    <citation type="submission" date="2015-01" db="EMBL/GenBank/DDBJ databases">
        <authorList>
            <person name="Aksoy S."/>
            <person name="Warren W."/>
            <person name="Wilson R.K."/>
        </authorList>
    </citation>
    <scope>NUCLEOTIDE SEQUENCE [LARGE SCALE GENOMIC DNA]</scope>
    <source>
        <strain evidence="4">IAEA</strain>
    </source>
</reference>
<keyword evidence="4" id="KW-1185">Reference proteome</keyword>
<accession>A0A1B0AU02</accession>
<feature type="chain" id="PRO_5008404151" description="Secreted peptide" evidence="2">
    <location>
        <begin position="21"/>
        <end position="79"/>
    </location>
</feature>
<proteinExistence type="predicted"/>
<sequence>MVVPTIINCVLLLLVQLLSANAIELNCVELEHFQVYTDCRVIVVVIVESRDSGSIAVTLAIVVVVVTIVRIVFTAINDS</sequence>
<feature type="transmembrane region" description="Helical" evidence="1">
    <location>
        <begin position="55"/>
        <end position="76"/>
    </location>
</feature>